<dbReference type="PANTHER" id="PTHR31225:SF98">
    <property type="entry name" value="TERPENE SYNTHASE 9-RELATED"/>
    <property type="match status" value="1"/>
</dbReference>
<dbReference type="FunFam" id="1.10.600.10:FF:000007">
    <property type="entry name" value="Isoprene synthase, chloroplastic"/>
    <property type="match status" value="1"/>
</dbReference>
<evidence type="ECO:0000259" key="5">
    <source>
        <dbReference type="Pfam" id="PF01397"/>
    </source>
</evidence>
<keyword evidence="2" id="KW-0479">Metal-binding</keyword>
<proteinExistence type="predicted"/>
<dbReference type="GO" id="GO:0046246">
    <property type="term" value="P:terpene biosynthetic process"/>
    <property type="evidence" value="ECO:0000318"/>
    <property type="project" value="GO_Central"/>
</dbReference>
<dbReference type="InterPro" id="IPR050148">
    <property type="entry name" value="Terpene_synthase-like"/>
</dbReference>
<comment type="cofactor">
    <cofactor evidence="1">
        <name>Mg(2+)</name>
        <dbReference type="ChEBI" id="CHEBI:18420"/>
    </cofactor>
</comment>
<evidence type="ECO:0000256" key="2">
    <source>
        <dbReference type="ARBA" id="ARBA00022723"/>
    </source>
</evidence>
<evidence type="ECO:0008006" key="9">
    <source>
        <dbReference type="Google" id="ProtNLM"/>
    </source>
</evidence>
<keyword evidence="8" id="KW-1185">Reference proteome</keyword>
<dbReference type="SFLD" id="SFLDS00005">
    <property type="entry name" value="Isoprenoid_Synthase_Type_I"/>
    <property type="match status" value="1"/>
</dbReference>
<reference evidence="7 8" key="1">
    <citation type="journal article" date="2013" name="Proc. Natl. Acad. Sci. U.S.A.">
        <title>Fine-scale variation in meiotic recombination in Mimulus inferred from population shotgun sequencing.</title>
        <authorList>
            <person name="Hellsten U."/>
            <person name="Wright K.M."/>
            <person name="Jenkins J."/>
            <person name="Shu S."/>
            <person name="Yuan Y."/>
            <person name="Wessler S.R."/>
            <person name="Schmutz J."/>
            <person name="Willis J.H."/>
            <person name="Rokhsar D.S."/>
        </authorList>
    </citation>
    <scope>NUCLEOTIDE SEQUENCE [LARGE SCALE GENOMIC DNA]</scope>
    <source>
        <strain evidence="8">cv. DUN x IM62</strain>
    </source>
</reference>
<gene>
    <name evidence="7" type="ORF">MIMGU_mgv1a017722mg</name>
</gene>
<evidence type="ECO:0000313" key="7">
    <source>
        <dbReference type="EMBL" id="EYU31378.1"/>
    </source>
</evidence>
<evidence type="ECO:0000256" key="4">
    <source>
        <dbReference type="ARBA" id="ARBA00023239"/>
    </source>
</evidence>
<dbReference type="SUPFAM" id="SSF48576">
    <property type="entry name" value="Terpenoid synthases"/>
    <property type="match status" value="1"/>
</dbReference>
<evidence type="ECO:0000256" key="3">
    <source>
        <dbReference type="ARBA" id="ARBA00022842"/>
    </source>
</evidence>
<feature type="domain" description="Terpene synthase metal-binding" evidence="6">
    <location>
        <begin position="253"/>
        <end position="480"/>
    </location>
</feature>
<dbReference type="SFLD" id="SFLDG01019">
    <property type="entry name" value="Terpene_Cyclase_Like_1_C_Termi"/>
    <property type="match status" value="1"/>
</dbReference>
<feature type="domain" description="Terpene synthase N-terminal" evidence="5">
    <location>
        <begin position="16"/>
        <end position="194"/>
    </location>
</feature>
<dbReference type="Gene3D" id="1.10.600.10">
    <property type="entry name" value="Farnesyl Diphosphate Synthase"/>
    <property type="match status" value="1"/>
</dbReference>
<dbReference type="Pfam" id="PF01397">
    <property type="entry name" value="Terpene_synth"/>
    <property type="match status" value="1"/>
</dbReference>
<dbReference type="GO" id="GO:0016102">
    <property type="term" value="P:diterpenoid biosynthetic process"/>
    <property type="evidence" value="ECO:0007669"/>
    <property type="project" value="InterPro"/>
</dbReference>
<dbReference type="FunFam" id="1.50.10.130:FF:000001">
    <property type="entry name" value="Isoprene synthase, chloroplastic"/>
    <property type="match status" value="1"/>
</dbReference>
<dbReference type="InterPro" id="IPR001906">
    <property type="entry name" value="Terpene_synth_N"/>
</dbReference>
<dbReference type="InterPro" id="IPR034741">
    <property type="entry name" value="Terpene_cyclase-like_1_C"/>
</dbReference>
<dbReference type="GO" id="GO:0000287">
    <property type="term" value="F:magnesium ion binding"/>
    <property type="evidence" value="ECO:0007669"/>
    <property type="project" value="InterPro"/>
</dbReference>
<dbReference type="AlphaFoldDB" id="A0A022QVN3"/>
<dbReference type="eggNOG" id="ENOG502QUH3">
    <property type="taxonomic scope" value="Eukaryota"/>
</dbReference>
<dbReference type="EMBL" id="KI630970">
    <property type="protein sequence ID" value="EYU31378.1"/>
    <property type="molecule type" value="Genomic_DNA"/>
</dbReference>
<evidence type="ECO:0000259" key="6">
    <source>
        <dbReference type="Pfam" id="PF03936"/>
    </source>
</evidence>
<dbReference type="GO" id="GO:0010333">
    <property type="term" value="F:terpene synthase activity"/>
    <property type="evidence" value="ECO:0000318"/>
    <property type="project" value="GO_Central"/>
</dbReference>
<name>A0A022QVN3_ERYGU</name>
<dbReference type="SUPFAM" id="SSF48239">
    <property type="entry name" value="Terpenoid cyclases/Protein prenyltransferases"/>
    <property type="match status" value="1"/>
</dbReference>
<organism evidence="7 8">
    <name type="scientific">Erythranthe guttata</name>
    <name type="common">Yellow monkey flower</name>
    <name type="synonym">Mimulus guttatus</name>
    <dbReference type="NCBI Taxonomy" id="4155"/>
    <lineage>
        <taxon>Eukaryota</taxon>
        <taxon>Viridiplantae</taxon>
        <taxon>Streptophyta</taxon>
        <taxon>Embryophyta</taxon>
        <taxon>Tracheophyta</taxon>
        <taxon>Spermatophyta</taxon>
        <taxon>Magnoliopsida</taxon>
        <taxon>eudicotyledons</taxon>
        <taxon>Gunneridae</taxon>
        <taxon>Pentapetalae</taxon>
        <taxon>asterids</taxon>
        <taxon>lamiids</taxon>
        <taxon>Lamiales</taxon>
        <taxon>Phrymaceae</taxon>
        <taxon>Erythranthe</taxon>
    </lineage>
</organism>
<keyword evidence="4" id="KW-0456">Lyase</keyword>
<dbReference type="InterPro" id="IPR036965">
    <property type="entry name" value="Terpene_synth_N_sf"/>
</dbReference>
<sequence length="543" mass="63515">MSESTARRSANYKPSIWNHDYIQSLNSTIHGETRFLQRAEELKDEARDLLEKTNDPFDQIQLLDLLQRLGISYHFTHYVDKILNNIHILVDGRDWNITDSLHATALRFRLLRQHGYHISAEVFRYFMDEEGNFKASLFDDVNGLLSLYEASYLSTEEESTIMDAARIFSECLLKQWLNDREIDENIAEEIDHALELPFHWRMQRLETRWFIDAYEKRESEMNPLLLELAKLDFNIVQAMYQDELKDLSRSCGKVELRRDRLVECFLWTVAFTYEPRFRYCRIMCTKFAVLLTFVDDVYDIYGSLDELNSQMWDINSLEQLPEYMKICFLALFNTVNETAYDVLREQGFNIIPHSTNRVAELCKKYMVEAQWYYSGYKPSLDESLSNGWVTSAGPFFIIHAYFCMTNPLKDEPLRQLQTNPEILKWTSIVFRLADDLATTTDELKRGDSPKSVQCYMLDTGCSEEDSRSYIKNLIGSTWKKINTDVLINNEYSRDFITTSINYARASLCMYQHGDGHGTGNIESKKRILSLVVDPIPLPQNPVV</sequence>
<dbReference type="STRING" id="4155.A0A022QVN3"/>
<dbReference type="InterPro" id="IPR008949">
    <property type="entry name" value="Isoprenoid_synthase_dom_sf"/>
</dbReference>
<evidence type="ECO:0000313" key="8">
    <source>
        <dbReference type="Proteomes" id="UP000030748"/>
    </source>
</evidence>
<dbReference type="InterPro" id="IPR008930">
    <property type="entry name" value="Terpenoid_cyclase/PrenylTrfase"/>
</dbReference>
<accession>A0A022QVN3</accession>
<dbReference type="PhylomeDB" id="A0A022QVN3"/>
<keyword evidence="3" id="KW-0460">Magnesium</keyword>
<dbReference type="PANTHER" id="PTHR31225">
    <property type="entry name" value="OS04G0344100 PROTEIN-RELATED"/>
    <property type="match status" value="1"/>
</dbReference>
<protein>
    <recommendedName>
        <fullName evidence="9">(+)-delta-cadinene synthase</fullName>
    </recommendedName>
</protein>
<dbReference type="CDD" id="cd00684">
    <property type="entry name" value="Terpene_cyclase_plant_C1"/>
    <property type="match status" value="1"/>
</dbReference>
<dbReference type="InterPro" id="IPR005630">
    <property type="entry name" value="Terpene_synthase_metal-bd"/>
</dbReference>
<evidence type="ECO:0000256" key="1">
    <source>
        <dbReference type="ARBA" id="ARBA00001946"/>
    </source>
</evidence>
<dbReference type="Pfam" id="PF03936">
    <property type="entry name" value="Terpene_synth_C"/>
    <property type="match status" value="1"/>
</dbReference>
<dbReference type="InterPro" id="IPR044814">
    <property type="entry name" value="Terpene_cyclase_plant_C1"/>
</dbReference>
<dbReference type="Proteomes" id="UP000030748">
    <property type="component" value="Unassembled WGS sequence"/>
</dbReference>
<dbReference type="Gene3D" id="1.50.10.130">
    <property type="entry name" value="Terpene synthase, N-terminal domain"/>
    <property type="match status" value="1"/>
</dbReference>